<feature type="domain" description="Glycosyltransferase subfamily 4-like N-terminal" evidence="2">
    <location>
        <begin position="14"/>
        <end position="170"/>
    </location>
</feature>
<evidence type="ECO:0000313" key="4">
    <source>
        <dbReference type="EMBL" id="MBB4109851.1"/>
    </source>
</evidence>
<evidence type="ECO:0000259" key="2">
    <source>
        <dbReference type="Pfam" id="PF13439"/>
    </source>
</evidence>
<dbReference type="Proteomes" id="UP000642938">
    <property type="component" value="Unassembled WGS sequence"/>
</dbReference>
<dbReference type="InterPro" id="IPR050194">
    <property type="entry name" value="Glycosyltransferase_grp1"/>
</dbReference>
<reference evidence="6" key="2">
    <citation type="journal article" date="2019" name="Int. J. Syst. Evol. Microbiol.">
        <title>The Global Catalogue of Microorganisms (GCM) 10K type strain sequencing project: providing services to taxonomists for standard genome sequencing and annotation.</title>
        <authorList>
            <consortium name="The Broad Institute Genomics Platform"/>
            <consortium name="The Broad Institute Genome Sequencing Center for Infectious Disease"/>
            <person name="Wu L."/>
            <person name="Ma J."/>
        </authorList>
    </citation>
    <scope>NUCLEOTIDE SEQUENCE [LARGE SCALE GENOMIC DNA]</scope>
    <source>
        <strain evidence="6">CGMCC 1.15287</strain>
    </source>
</reference>
<dbReference type="Proteomes" id="UP000532273">
    <property type="component" value="Unassembled WGS sequence"/>
</dbReference>
<sequence>MKKVIHISARADLGGGPRHIQYLLNKILLAIDCYIACPDQKPFIDIYESILNKNKIHIIPFRSLSLNSLFTLRRFIRHNDIDIIHCHGKGAAVYGKLLKFLNRRLLLVYTPHGIHVDSYSPFQKKLYKLYEFVSSNLFNHIIYVSKSEADQARRESLFSKCNYTIIPNGVPELKQSNFYDKNSLKESLFKHPKNKLIVTLSRFDFQKNMAETFQIALSMPQYNFLWIGDGPDFKELQEKLESEGISNINMIGTKDVVAEYLLASDLYLSTARWEGMPLALLEALSAGLPIVASNVVGNKDVVSEDVGYLYELHNIDDAIHKIEMAFEKDFSNVDIKKFFFDNFSSDKMANDVLKIYSNLKNGN</sequence>
<evidence type="ECO:0000313" key="3">
    <source>
        <dbReference type="EMBL" id="GGH14572.1"/>
    </source>
</evidence>
<proteinExistence type="predicted"/>
<dbReference type="GO" id="GO:0016757">
    <property type="term" value="F:glycosyltransferase activity"/>
    <property type="evidence" value="ECO:0007669"/>
    <property type="project" value="InterPro"/>
</dbReference>
<reference evidence="4 5" key="3">
    <citation type="submission" date="2020-08" db="EMBL/GenBank/DDBJ databases">
        <title>Genomic Encyclopedia of Type Strains, Phase IV (KMG-IV): sequencing the most valuable type-strain genomes for metagenomic binning, comparative biology and taxonomic classification.</title>
        <authorList>
            <person name="Goeker M."/>
        </authorList>
    </citation>
    <scope>NUCLEOTIDE SEQUENCE [LARGE SCALE GENOMIC DNA]</scope>
    <source>
        <strain evidence="4 5">DSM 100774</strain>
    </source>
</reference>
<dbReference type="AlphaFoldDB" id="A0A7W6P8A0"/>
<dbReference type="InterPro" id="IPR001296">
    <property type="entry name" value="Glyco_trans_1"/>
</dbReference>
<dbReference type="EMBL" id="JACIEF010000003">
    <property type="protein sequence ID" value="MBB4109851.1"/>
    <property type="molecule type" value="Genomic_DNA"/>
</dbReference>
<dbReference type="RefSeq" id="WP_183767151.1">
    <property type="nucleotide sequence ID" value="NZ_BMHZ01000003.1"/>
</dbReference>
<evidence type="ECO:0000313" key="6">
    <source>
        <dbReference type="Proteomes" id="UP000642938"/>
    </source>
</evidence>
<dbReference type="Pfam" id="PF00534">
    <property type="entry name" value="Glycos_transf_1"/>
    <property type="match status" value="1"/>
</dbReference>
<feature type="domain" description="Glycosyl transferase family 1" evidence="1">
    <location>
        <begin position="181"/>
        <end position="329"/>
    </location>
</feature>
<dbReference type="InterPro" id="IPR028098">
    <property type="entry name" value="Glyco_trans_4-like_N"/>
</dbReference>
<dbReference type="PANTHER" id="PTHR45947">
    <property type="entry name" value="SULFOQUINOVOSYL TRANSFERASE SQD2"/>
    <property type="match status" value="1"/>
</dbReference>
<gene>
    <name evidence="3" type="ORF">GCM10007422_36030</name>
    <name evidence="4" type="ORF">GGQ60_003860</name>
</gene>
<protein>
    <submittedName>
        <fullName evidence="4">Glycosyltransferase involved in cell wall biosynthesis</fullName>
    </submittedName>
</protein>
<evidence type="ECO:0000313" key="5">
    <source>
        <dbReference type="Proteomes" id="UP000532273"/>
    </source>
</evidence>
<dbReference type="SUPFAM" id="SSF53756">
    <property type="entry name" value="UDP-Glycosyltransferase/glycogen phosphorylase"/>
    <property type="match status" value="1"/>
</dbReference>
<accession>A0A7W6P8A0</accession>
<organism evidence="4 5">
    <name type="scientific">Pedobacter zeae</name>
    <dbReference type="NCBI Taxonomy" id="1737356"/>
    <lineage>
        <taxon>Bacteria</taxon>
        <taxon>Pseudomonadati</taxon>
        <taxon>Bacteroidota</taxon>
        <taxon>Sphingobacteriia</taxon>
        <taxon>Sphingobacteriales</taxon>
        <taxon>Sphingobacteriaceae</taxon>
        <taxon>Pedobacter</taxon>
    </lineage>
</organism>
<keyword evidence="4" id="KW-0808">Transferase</keyword>
<reference evidence="3" key="4">
    <citation type="submission" date="2024-05" db="EMBL/GenBank/DDBJ databases">
        <authorList>
            <person name="Sun Q."/>
            <person name="Zhou Y."/>
        </authorList>
    </citation>
    <scope>NUCLEOTIDE SEQUENCE</scope>
    <source>
        <strain evidence="3">CGMCC 1.15287</strain>
    </source>
</reference>
<dbReference type="Gene3D" id="3.40.50.2000">
    <property type="entry name" value="Glycogen Phosphorylase B"/>
    <property type="match status" value="2"/>
</dbReference>
<name>A0A7W6P8A0_9SPHI</name>
<keyword evidence="6" id="KW-1185">Reference proteome</keyword>
<dbReference type="EMBL" id="BMHZ01000003">
    <property type="protein sequence ID" value="GGH14572.1"/>
    <property type="molecule type" value="Genomic_DNA"/>
</dbReference>
<evidence type="ECO:0000259" key="1">
    <source>
        <dbReference type="Pfam" id="PF00534"/>
    </source>
</evidence>
<dbReference type="Pfam" id="PF13439">
    <property type="entry name" value="Glyco_transf_4"/>
    <property type="match status" value="1"/>
</dbReference>
<comment type="caution">
    <text evidence="4">The sequence shown here is derived from an EMBL/GenBank/DDBJ whole genome shotgun (WGS) entry which is preliminary data.</text>
</comment>
<reference evidence="3" key="1">
    <citation type="journal article" date="2014" name="Int. J. Syst. Evol. Microbiol.">
        <title>Complete genome of a new Firmicutes species belonging to the dominant human colonic microbiota ('Ruminococcus bicirculans') reveals two chromosomes and a selective capacity to utilize plant glucans.</title>
        <authorList>
            <consortium name="NISC Comparative Sequencing Program"/>
            <person name="Wegmann U."/>
            <person name="Louis P."/>
            <person name="Goesmann A."/>
            <person name="Henrissat B."/>
            <person name="Duncan S.H."/>
            <person name="Flint H.J."/>
        </authorList>
    </citation>
    <scope>NUCLEOTIDE SEQUENCE</scope>
    <source>
        <strain evidence="3">CGMCC 1.15287</strain>
    </source>
</reference>
<dbReference type="PANTHER" id="PTHR45947:SF3">
    <property type="entry name" value="SULFOQUINOVOSYL TRANSFERASE SQD2"/>
    <property type="match status" value="1"/>
</dbReference>